<keyword evidence="1" id="KW-0812">Transmembrane</keyword>
<feature type="transmembrane region" description="Helical" evidence="1">
    <location>
        <begin position="12"/>
        <end position="33"/>
    </location>
</feature>
<proteinExistence type="predicted"/>
<dbReference type="EMBL" id="JACHLP010000001">
    <property type="protein sequence ID" value="MBB4842340.1"/>
    <property type="molecule type" value="Genomic_DNA"/>
</dbReference>
<keyword evidence="1" id="KW-1133">Transmembrane helix</keyword>
<evidence type="ECO:0000313" key="3">
    <source>
        <dbReference type="Proteomes" id="UP000562027"/>
    </source>
</evidence>
<evidence type="ECO:0000313" key="2">
    <source>
        <dbReference type="EMBL" id="MBB4842340.1"/>
    </source>
</evidence>
<dbReference type="RefSeq" id="WP_184296449.1">
    <property type="nucleotide sequence ID" value="NZ_JACHLP010000001.1"/>
</dbReference>
<comment type="caution">
    <text evidence="2">The sequence shown here is derived from an EMBL/GenBank/DDBJ whole genome shotgun (WGS) entry which is preliminary data.</text>
</comment>
<keyword evidence="1" id="KW-0472">Membrane</keyword>
<evidence type="ECO:0000256" key="1">
    <source>
        <dbReference type="SAM" id="Phobius"/>
    </source>
</evidence>
<gene>
    <name evidence="2" type="ORF">HNP55_000835</name>
</gene>
<dbReference type="Proteomes" id="UP000562027">
    <property type="component" value="Unassembled WGS sequence"/>
</dbReference>
<protein>
    <submittedName>
        <fullName evidence="2">Uncharacterized membrane protein YjjP (DUF1212 family)</fullName>
    </submittedName>
</protein>
<accession>A0A840L269</accession>
<name>A0A840L269_9BURK</name>
<dbReference type="AlphaFoldDB" id="A0A840L269"/>
<reference evidence="2 3" key="1">
    <citation type="submission" date="2020-08" db="EMBL/GenBank/DDBJ databases">
        <title>Functional genomics of gut bacteria from endangered species of beetles.</title>
        <authorList>
            <person name="Carlos-Shanley C."/>
        </authorList>
    </citation>
    <scope>NUCLEOTIDE SEQUENCE [LARGE SCALE GENOMIC DNA]</scope>
    <source>
        <strain evidence="2 3">S00239</strain>
    </source>
</reference>
<organism evidence="2 3">
    <name type="scientific">Roseateles oligotrophus</name>
    <dbReference type="NCBI Taxonomy" id="1769250"/>
    <lineage>
        <taxon>Bacteria</taxon>
        <taxon>Pseudomonadati</taxon>
        <taxon>Pseudomonadota</taxon>
        <taxon>Betaproteobacteria</taxon>
        <taxon>Burkholderiales</taxon>
        <taxon>Sphaerotilaceae</taxon>
        <taxon>Roseateles</taxon>
    </lineage>
</organism>
<keyword evidence="3" id="KW-1185">Reference proteome</keyword>
<feature type="transmembrane region" description="Helical" evidence="1">
    <location>
        <begin position="39"/>
        <end position="57"/>
    </location>
</feature>
<sequence length="60" mass="6468">MNENKRSAAVRLWTWPVLLGLLSASGLLSALVSEGWGDVWSWFALGLPVAVMAGLALRKT</sequence>